<dbReference type="InterPro" id="IPR000836">
    <property type="entry name" value="PRTase_dom"/>
</dbReference>
<organism evidence="4 5">
    <name type="scientific">Actinomadura viridis</name>
    <dbReference type="NCBI Taxonomy" id="58110"/>
    <lineage>
        <taxon>Bacteria</taxon>
        <taxon>Bacillati</taxon>
        <taxon>Actinomycetota</taxon>
        <taxon>Actinomycetes</taxon>
        <taxon>Streptosporangiales</taxon>
        <taxon>Thermomonosporaceae</taxon>
        <taxon>Actinomadura</taxon>
    </lineage>
</organism>
<feature type="domain" description="Phosphoribosyltransferase" evidence="3">
    <location>
        <begin position="237"/>
        <end position="282"/>
    </location>
</feature>
<dbReference type="Pfam" id="PF00156">
    <property type="entry name" value="Pribosyltran"/>
    <property type="match status" value="1"/>
</dbReference>
<evidence type="ECO:0000256" key="1">
    <source>
        <dbReference type="ARBA" id="ARBA00008007"/>
    </source>
</evidence>
<reference evidence="4" key="1">
    <citation type="submission" date="2020-11" db="EMBL/GenBank/DDBJ databases">
        <title>Sequencing the genomes of 1000 actinobacteria strains.</title>
        <authorList>
            <person name="Klenk H.-P."/>
        </authorList>
    </citation>
    <scope>NUCLEOTIDE SEQUENCE</scope>
    <source>
        <strain evidence="4">DSM 43175</strain>
    </source>
</reference>
<evidence type="ECO:0000313" key="5">
    <source>
        <dbReference type="Proteomes" id="UP000614047"/>
    </source>
</evidence>
<dbReference type="CDD" id="cd06223">
    <property type="entry name" value="PRTases_typeI"/>
    <property type="match status" value="1"/>
</dbReference>
<dbReference type="InterPro" id="IPR051910">
    <property type="entry name" value="ComF/GntX_DNA_util-trans"/>
</dbReference>
<evidence type="ECO:0000313" key="4">
    <source>
        <dbReference type="EMBL" id="MBG6086722.1"/>
    </source>
</evidence>
<dbReference type="Proteomes" id="UP000614047">
    <property type="component" value="Unassembled WGS sequence"/>
</dbReference>
<dbReference type="InterPro" id="IPR029057">
    <property type="entry name" value="PRTase-like"/>
</dbReference>
<accession>A0A931DCU9</accession>
<dbReference type="Gene3D" id="3.40.50.2020">
    <property type="match status" value="1"/>
</dbReference>
<name>A0A931DCU9_9ACTN</name>
<evidence type="ECO:0000256" key="2">
    <source>
        <dbReference type="SAM" id="MobiDB-lite"/>
    </source>
</evidence>
<dbReference type="AlphaFoldDB" id="A0A931DCU9"/>
<gene>
    <name evidence="4" type="ORF">IW256_000835</name>
</gene>
<comment type="caution">
    <text evidence="4">The sequence shown here is derived from an EMBL/GenBank/DDBJ whole genome shotgun (WGS) entry which is preliminary data.</text>
</comment>
<evidence type="ECO:0000259" key="3">
    <source>
        <dbReference type="Pfam" id="PF00156"/>
    </source>
</evidence>
<feature type="region of interest" description="Disordered" evidence="2">
    <location>
        <begin position="101"/>
        <end position="151"/>
    </location>
</feature>
<dbReference type="PANTHER" id="PTHR47505">
    <property type="entry name" value="DNA UTILIZATION PROTEIN YHGH"/>
    <property type="match status" value="1"/>
</dbReference>
<proteinExistence type="inferred from homology"/>
<dbReference type="EMBL" id="JADOUA010000001">
    <property type="protein sequence ID" value="MBG6086722.1"/>
    <property type="molecule type" value="Genomic_DNA"/>
</dbReference>
<dbReference type="PANTHER" id="PTHR47505:SF1">
    <property type="entry name" value="DNA UTILIZATION PROTEIN YHGH"/>
    <property type="match status" value="1"/>
</dbReference>
<dbReference type="RefSeq" id="WP_269217907.1">
    <property type="nucleotide sequence ID" value="NZ_BAABES010000007.1"/>
</dbReference>
<keyword evidence="5" id="KW-1185">Reference proteome</keyword>
<protein>
    <submittedName>
        <fullName evidence="4">Amidophosphoribosyltransferase</fullName>
    </submittedName>
</protein>
<dbReference type="SUPFAM" id="SSF53271">
    <property type="entry name" value="PRTase-like"/>
    <property type="match status" value="1"/>
</dbReference>
<sequence length="284" mass="28603">MGFLTGLLDLVLPQSCAGCGRSTDLLCASCSALLSASSPRPAWPEPVPRGLPRPWTAAAYEGPVRAVILAHKESARTALAAPLGAVLAKAVHAAIAHVQPAVGPSQPPAGPAKAAVTVPGRAAPGTRGRGLEGRDPPGAGASLGAGGSSSGAALAREPPVFVVPVPSARSAVRRRGHDATRRMAVAAVRCLRAAGWDAPGLAALRQRRRVADQAGLSAGERAANLAGALETVPGVRVAGRRIVLVDDVITTGATLAEAGRALREAGAEVVAAATVAATPRRRRW</sequence>
<comment type="similarity">
    <text evidence="1">Belongs to the ComF/GntX family.</text>
</comment>